<reference evidence="1 2" key="1">
    <citation type="submission" date="2017-09" db="EMBL/GenBank/DDBJ databases">
        <title>Sphingomonas panjinensis sp.nov., isolated from oil-contaminated soil.</title>
        <authorList>
            <person name="Wang L."/>
            <person name="Chen L."/>
        </authorList>
    </citation>
    <scope>NUCLEOTIDE SEQUENCE [LARGE SCALE GENOMIC DNA]</scope>
    <source>
        <strain evidence="1 2">FW-11</strain>
    </source>
</reference>
<organism evidence="1 2">
    <name type="scientific">Sphingomonas oleivorans</name>
    <dbReference type="NCBI Taxonomy" id="1735121"/>
    <lineage>
        <taxon>Bacteria</taxon>
        <taxon>Pseudomonadati</taxon>
        <taxon>Pseudomonadota</taxon>
        <taxon>Alphaproteobacteria</taxon>
        <taxon>Sphingomonadales</taxon>
        <taxon>Sphingomonadaceae</taxon>
        <taxon>Sphingomonas</taxon>
    </lineage>
</organism>
<proteinExistence type="predicted"/>
<dbReference type="OrthoDB" id="4467760at2"/>
<evidence type="ECO:0000313" key="1">
    <source>
        <dbReference type="EMBL" id="PTQ12100.1"/>
    </source>
</evidence>
<name>A0A2T5FZH0_9SPHN</name>
<gene>
    <name evidence="1" type="ORF">CLG96_05910</name>
</gene>
<sequence length="219" mass="24485">MSAVVAVTIGAELRRRGCKEARPAEPGELGGSGAERRMAGGIGAKKVDVTWATEESGLLLGISIKTINFRDSHTRNFQKNLTNRRGDMLIEAVTLHRRFPYAVLAGFFFLDAGAHSDHVRADNGAPRRRSTFINAHQRLKLFTGREDPHDRDEQFERFYLILVEASPDTSSVRAFPVGEPDKEISIQQVLNELMALVAERNPDFYEFDDTTGKLIRARS</sequence>
<protein>
    <recommendedName>
        <fullName evidence="3">Restriction endonuclease</fullName>
    </recommendedName>
</protein>
<dbReference type="Proteomes" id="UP000244162">
    <property type="component" value="Unassembled WGS sequence"/>
</dbReference>
<evidence type="ECO:0000313" key="2">
    <source>
        <dbReference type="Proteomes" id="UP000244162"/>
    </source>
</evidence>
<dbReference type="AlphaFoldDB" id="A0A2T5FZH0"/>
<comment type="caution">
    <text evidence="1">The sequence shown here is derived from an EMBL/GenBank/DDBJ whole genome shotgun (WGS) entry which is preliminary data.</text>
</comment>
<evidence type="ECO:0008006" key="3">
    <source>
        <dbReference type="Google" id="ProtNLM"/>
    </source>
</evidence>
<accession>A0A2T5FZH0</accession>
<keyword evidence="2" id="KW-1185">Reference proteome</keyword>
<dbReference type="EMBL" id="NWBU01000005">
    <property type="protein sequence ID" value="PTQ12100.1"/>
    <property type="molecule type" value="Genomic_DNA"/>
</dbReference>